<organism evidence="2 3">
    <name type="scientific">Nitrolancea hollandica Lb</name>
    <dbReference type="NCBI Taxonomy" id="1129897"/>
    <lineage>
        <taxon>Bacteria</taxon>
        <taxon>Pseudomonadati</taxon>
        <taxon>Thermomicrobiota</taxon>
        <taxon>Thermomicrobia</taxon>
        <taxon>Sphaerobacterales</taxon>
        <taxon>Sphaerobacterineae</taxon>
        <taxon>Sphaerobacteraceae</taxon>
        <taxon>Nitrolancea</taxon>
    </lineage>
</organism>
<comment type="caution">
    <text evidence="2">The sequence shown here is derived from an EMBL/GenBank/DDBJ whole genome shotgun (WGS) entry which is preliminary data.</text>
</comment>
<feature type="region of interest" description="Disordered" evidence="1">
    <location>
        <begin position="1"/>
        <end position="20"/>
    </location>
</feature>
<evidence type="ECO:0000313" key="3">
    <source>
        <dbReference type="Proteomes" id="UP000004221"/>
    </source>
</evidence>
<evidence type="ECO:0000313" key="2">
    <source>
        <dbReference type="EMBL" id="CCF85845.1"/>
    </source>
</evidence>
<dbReference type="EMBL" id="CAGS01000549">
    <property type="protein sequence ID" value="CCF85845.1"/>
    <property type="molecule type" value="Genomic_DNA"/>
</dbReference>
<keyword evidence="3" id="KW-1185">Reference proteome</keyword>
<proteinExistence type="predicted"/>
<evidence type="ECO:0000256" key="1">
    <source>
        <dbReference type="SAM" id="MobiDB-lite"/>
    </source>
</evidence>
<dbReference type="Proteomes" id="UP000004221">
    <property type="component" value="Unassembled WGS sequence"/>
</dbReference>
<accession>I4EMD2</accession>
<gene>
    <name evidence="2" type="ORF">NITHO_5930002</name>
</gene>
<name>I4EMD2_9BACT</name>
<protein>
    <submittedName>
        <fullName evidence="2">Uncharacterized protein</fullName>
    </submittedName>
</protein>
<sequence length="77" mass="8847">MDREQTAQTAESFASPTPLITRQTTKDMATDYWPVVQYSTTKDYRTDYGLGLGLGQDYSHQVSGRTVMFHHCLYYNT</sequence>
<reference evidence="2 3" key="1">
    <citation type="journal article" date="2012" name="ISME J.">
        <title>Nitrification expanded: discovery, physiology and genomics of a nitrite-oxidizing bacterium from the phylum Chloroflexi.</title>
        <authorList>
            <person name="Sorokin D.Y."/>
            <person name="Lucker S."/>
            <person name="Vejmelkova D."/>
            <person name="Kostrikina N.A."/>
            <person name="Kleerebezem R."/>
            <person name="Rijpstra W.I."/>
            <person name="Damste J.S."/>
            <person name="Le Paslier D."/>
            <person name="Muyzer G."/>
            <person name="Wagner M."/>
            <person name="van Loosdrecht M.C."/>
            <person name="Daims H."/>
        </authorList>
    </citation>
    <scope>NUCLEOTIDE SEQUENCE [LARGE SCALE GENOMIC DNA]</scope>
    <source>
        <strain evidence="3">none</strain>
    </source>
</reference>
<dbReference type="AlphaFoldDB" id="I4EMD2"/>